<reference evidence="3 4" key="1">
    <citation type="submission" date="2017-09" db="EMBL/GenBank/DDBJ databases">
        <title>Depth-based differentiation of microbial function through sediment-hosted aquifers and enrichment of novel symbionts in the deep terrestrial subsurface.</title>
        <authorList>
            <person name="Probst A.J."/>
            <person name="Ladd B."/>
            <person name="Jarett J.K."/>
            <person name="Geller-Mcgrath D.E."/>
            <person name="Sieber C.M."/>
            <person name="Emerson J.B."/>
            <person name="Anantharaman K."/>
            <person name="Thomas B.C."/>
            <person name="Malmstrom R."/>
            <person name="Stieglmeier M."/>
            <person name="Klingl A."/>
            <person name="Woyke T."/>
            <person name="Ryan C.M."/>
            <person name="Banfield J.F."/>
        </authorList>
    </citation>
    <scope>NUCLEOTIDE SEQUENCE [LARGE SCALE GENOMIC DNA]</scope>
    <source>
        <strain evidence="3">CG11_big_fil_rev_8_21_14_0_20_43_10</strain>
    </source>
</reference>
<dbReference type="InterPro" id="IPR029057">
    <property type="entry name" value="PRTase-like"/>
</dbReference>
<dbReference type="EMBL" id="PCXE01000047">
    <property type="protein sequence ID" value="PIR25881.1"/>
    <property type="molecule type" value="Genomic_DNA"/>
</dbReference>
<dbReference type="PANTHER" id="PTHR47505">
    <property type="entry name" value="DNA UTILIZATION PROTEIN YHGH"/>
    <property type="match status" value="1"/>
</dbReference>
<accession>A0A2H0PV04</accession>
<sequence length="245" mass="27785">MHLKRIRDWILDCVFPVSCIACNAPKHTMTNPDGFVCSACLANISSHQWLFCPVCNTKLAGFAQCPTHRGPMRFLGVASSYQNNLLKHLIWRYKYEFCEPLARPLGAMLAEYFIKICKPYCDAHAPEWIITTIPLSHKRMRWRGFNQGALLAQEASQRVNIPYAPMLSRMHFRKPQMELATKTEREQNIRGAFAVRRDCAIQHKRIIIVDDIATSGATLVEASRMLKLAGAKEIIGLVLARNNSA</sequence>
<dbReference type="SUPFAM" id="SSF53271">
    <property type="entry name" value="PRTase-like"/>
    <property type="match status" value="1"/>
</dbReference>
<dbReference type="CDD" id="cd06223">
    <property type="entry name" value="PRTases_typeI"/>
    <property type="match status" value="1"/>
</dbReference>
<proteinExistence type="inferred from homology"/>
<evidence type="ECO:0000256" key="1">
    <source>
        <dbReference type="ARBA" id="ARBA00008007"/>
    </source>
</evidence>
<dbReference type="PANTHER" id="PTHR47505:SF1">
    <property type="entry name" value="DNA UTILIZATION PROTEIN YHGH"/>
    <property type="match status" value="1"/>
</dbReference>
<organism evidence="3 4">
    <name type="scientific">Candidatus Brennerbacteria bacterium CG11_big_fil_rev_8_21_14_0_20_43_10</name>
    <dbReference type="NCBI Taxonomy" id="1974523"/>
    <lineage>
        <taxon>Bacteria</taxon>
        <taxon>Candidatus Brenneribacteriota</taxon>
    </lineage>
</organism>
<comment type="similarity">
    <text evidence="1">Belongs to the ComF/GntX family.</text>
</comment>
<evidence type="ECO:0000313" key="3">
    <source>
        <dbReference type="EMBL" id="PIR25881.1"/>
    </source>
</evidence>
<dbReference type="InterPro" id="IPR000836">
    <property type="entry name" value="PRTase_dom"/>
</dbReference>
<dbReference type="Proteomes" id="UP000236846">
    <property type="component" value="Unassembled WGS sequence"/>
</dbReference>
<dbReference type="Pfam" id="PF00156">
    <property type="entry name" value="Pribosyltran"/>
    <property type="match status" value="1"/>
</dbReference>
<dbReference type="Gene3D" id="3.40.50.2020">
    <property type="match status" value="1"/>
</dbReference>
<evidence type="ECO:0000259" key="2">
    <source>
        <dbReference type="Pfam" id="PF00156"/>
    </source>
</evidence>
<protein>
    <recommendedName>
        <fullName evidence="2">Phosphoribosyltransferase domain-containing protein</fullName>
    </recommendedName>
</protein>
<gene>
    <name evidence="3" type="ORF">COV41_02525</name>
</gene>
<name>A0A2H0PV04_9BACT</name>
<evidence type="ECO:0000313" key="4">
    <source>
        <dbReference type="Proteomes" id="UP000236846"/>
    </source>
</evidence>
<dbReference type="InterPro" id="IPR051910">
    <property type="entry name" value="ComF/GntX_DNA_util-trans"/>
</dbReference>
<comment type="caution">
    <text evidence="3">The sequence shown here is derived from an EMBL/GenBank/DDBJ whole genome shotgun (WGS) entry which is preliminary data.</text>
</comment>
<dbReference type="AlphaFoldDB" id="A0A2H0PV04"/>
<feature type="domain" description="Phosphoribosyltransferase" evidence="2">
    <location>
        <begin position="147"/>
        <end position="244"/>
    </location>
</feature>